<dbReference type="EMBL" id="UYJE01004296">
    <property type="protein sequence ID" value="VDI26828.1"/>
    <property type="molecule type" value="Genomic_DNA"/>
</dbReference>
<feature type="compositionally biased region" description="Acidic residues" evidence="1">
    <location>
        <begin position="384"/>
        <end position="399"/>
    </location>
</feature>
<evidence type="ECO:0000256" key="1">
    <source>
        <dbReference type="SAM" id="MobiDB-lite"/>
    </source>
</evidence>
<sequence length="406" mass="47102">MDQFCLFINSEDSLSTFANNVGGNFKVRLPKRYTLDGSWECALLEVSFIPELEASTRRMYFCSDFVHQSYVRETALPILQSIRLLNEDITDVTFEKPIYFPVTRNELYHIEFVLRDDHLQICRLKDDHVFLLLHFPRCYPAAAAAKATAATATAAKEQQQQQEAFVFRHPFTMIVSGPTSCGKTHFMKDVLQHIKRLCSPSPERIVWLYKRWQPLYEEIQRTVLPRVEFIRGIPFDLERDDFFDPNIRNMILLDDLMSTSAKDSRINDLFTEGSHHRNLSVVVLNQNLYFGKDPTQRRNCHYLVLFNNPIDRQPIMTLGRQMYPSRGDFFLRKFEEATSTPFGYLLVDLKARTPEASRLRTEVLQIGQGETHDEKKEDTHLSEDESSVSSDEDMADETTDLSSGRC</sequence>
<organism evidence="2 3">
    <name type="scientific">Mytilus galloprovincialis</name>
    <name type="common">Mediterranean mussel</name>
    <dbReference type="NCBI Taxonomy" id="29158"/>
    <lineage>
        <taxon>Eukaryota</taxon>
        <taxon>Metazoa</taxon>
        <taxon>Spiralia</taxon>
        <taxon>Lophotrochozoa</taxon>
        <taxon>Mollusca</taxon>
        <taxon>Bivalvia</taxon>
        <taxon>Autobranchia</taxon>
        <taxon>Pteriomorphia</taxon>
        <taxon>Mytilida</taxon>
        <taxon>Mytiloidea</taxon>
        <taxon>Mytilidae</taxon>
        <taxon>Mytilinae</taxon>
        <taxon>Mytilus</taxon>
    </lineage>
</organism>
<name>A0A8B6E0Q7_MYTGA</name>
<protein>
    <submittedName>
        <fullName evidence="2">Uncharacterized protein</fullName>
    </submittedName>
</protein>
<gene>
    <name evidence="2" type="ORF">MGAL_10B045959</name>
</gene>
<feature type="compositionally biased region" description="Basic and acidic residues" evidence="1">
    <location>
        <begin position="370"/>
        <end position="383"/>
    </location>
</feature>
<proteinExistence type="predicted"/>
<accession>A0A8B6E0Q7</accession>
<evidence type="ECO:0000313" key="2">
    <source>
        <dbReference type="EMBL" id="VDI26828.1"/>
    </source>
</evidence>
<dbReference type="Proteomes" id="UP000596742">
    <property type="component" value="Unassembled WGS sequence"/>
</dbReference>
<dbReference type="OrthoDB" id="7692288at2759"/>
<comment type="caution">
    <text evidence="2">The sequence shown here is derived from an EMBL/GenBank/DDBJ whole genome shotgun (WGS) entry which is preliminary data.</text>
</comment>
<keyword evidence="3" id="KW-1185">Reference proteome</keyword>
<evidence type="ECO:0000313" key="3">
    <source>
        <dbReference type="Proteomes" id="UP000596742"/>
    </source>
</evidence>
<reference evidence="2" key="1">
    <citation type="submission" date="2018-11" db="EMBL/GenBank/DDBJ databases">
        <authorList>
            <person name="Alioto T."/>
            <person name="Alioto T."/>
        </authorList>
    </citation>
    <scope>NUCLEOTIDE SEQUENCE</scope>
</reference>
<feature type="region of interest" description="Disordered" evidence="1">
    <location>
        <begin position="363"/>
        <end position="406"/>
    </location>
</feature>
<dbReference type="AlphaFoldDB" id="A0A8B6E0Q7"/>